<dbReference type="EMBL" id="JAJSOF020000003">
    <property type="protein sequence ID" value="KAJ4449752.1"/>
    <property type="molecule type" value="Genomic_DNA"/>
</dbReference>
<proteinExistence type="predicted"/>
<keyword evidence="2" id="KW-1185">Reference proteome</keyword>
<accession>A0ABQ8TUJ6</accession>
<reference evidence="1 2" key="1">
    <citation type="journal article" date="2022" name="Allergy">
        <title>Genome assembly and annotation of Periplaneta americana reveal a comprehensive cockroach allergen profile.</title>
        <authorList>
            <person name="Wang L."/>
            <person name="Xiong Q."/>
            <person name="Saelim N."/>
            <person name="Wang L."/>
            <person name="Nong W."/>
            <person name="Wan A.T."/>
            <person name="Shi M."/>
            <person name="Liu X."/>
            <person name="Cao Q."/>
            <person name="Hui J.H.L."/>
            <person name="Sookrung N."/>
            <person name="Leung T.F."/>
            <person name="Tungtrongchitr A."/>
            <person name="Tsui S.K.W."/>
        </authorList>
    </citation>
    <scope>NUCLEOTIDE SEQUENCE [LARGE SCALE GENOMIC DNA]</scope>
    <source>
        <strain evidence="1">PWHHKU_190912</strain>
    </source>
</reference>
<organism evidence="1 2">
    <name type="scientific">Periplaneta americana</name>
    <name type="common">American cockroach</name>
    <name type="synonym">Blatta americana</name>
    <dbReference type="NCBI Taxonomy" id="6978"/>
    <lineage>
        <taxon>Eukaryota</taxon>
        <taxon>Metazoa</taxon>
        <taxon>Ecdysozoa</taxon>
        <taxon>Arthropoda</taxon>
        <taxon>Hexapoda</taxon>
        <taxon>Insecta</taxon>
        <taxon>Pterygota</taxon>
        <taxon>Neoptera</taxon>
        <taxon>Polyneoptera</taxon>
        <taxon>Dictyoptera</taxon>
        <taxon>Blattodea</taxon>
        <taxon>Blattoidea</taxon>
        <taxon>Blattidae</taxon>
        <taxon>Blattinae</taxon>
        <taxon>Periplaneta</taxon>
    </lineage>
</organism>
<gene>
    <name evidence="1" type="ORF">ANN_01156</name>
</gene>
<evidence type="ECO:0000313" key="2">
    <source>
        <dbReference type="Proteomes" id="UP001148838"/>
    </source>
</evidence>
<dbReference type="Proteomes" id="UP001148838">
    <property type="component" value="Unassembled WGS sequence"/>
</dbReference>
<protein>
    <submittedName>
        <fullName evidence="1">Uncharacterized protein</fullName>
    </submittedName>
</protein>
<comment type="caution">
    <text evidence="1">The sequence shown here is derived from an EMBL/GenBank/DDBJ whole genome shotgun (WGS) entry which is preliminary data.</text>
</comment>
<dbReference type="Gene3D" id="3.30.420.10">
    <property type="entry name" value="Ribonuclease H-like superfamily/Ribonuclease H"/>
    <property type="match status" value="1"/>
</dbReference>
<sequence length="176" mass="19755">MGLSLQHLKRYEQEVEAFLERIVTVKCNMVHLRTAQQATQHAVEARHITTPKKFRNFTTAGKVMLMLFLDSEGLLRCHFMERGESVTSARYSKSSVLNCVVPSKTSDLDVCVMVSFCYTTLRDHTQFGTPWTPFETCAERCSNIPLKARTCHLASSRFSASSKVTSKGAGLLRSVT</sequence>
<dbReference type="InterPro" id="IPR036397">
    <property type="entry name" value="RNaseH_sf"/>
</dbReference>
<name>A0ABQ8TUJ6_PERAM</name>
<evidence type="ECO:0000313" key="1">
    <source>
        <dbReference type="EMBL" id="KAJ4449752.1"/>
    </source>
</evidence>